<dbReference type="EMBL" id="JAMPKM010000016">
    <property type="protein sequence ID" value="MEP0819759.1"/>
    <property type="molecule type" value="Genomic_DNA"/>
</dbReference>
<dbReference type="InterPro" id="IPR001434">
    <property type="entry name" value="OmcB-like_DUF11"/>
</dbReference>
<dbReference type="Gene3D" id="2.60.40.740">
    <property type="match status" value="1"/>
</dbReference>
<dbReference type="InterPro" id="IPR013783">
    <property type="entry name" value="Ig-like_fold"/>
</dbReference>
<gene>
    <name evidence="2" type="ORF">NC998_21910</name>
</gene>
<keyword evidence="3" id="KW-1185">Reference proteome</keyword>
<protein>
    <submittedName>
        <fullName evidence="2">DUF11 domain-containing protein</fullName>
    </submittedName>
</protein>
<proteinExistence type="predicted"/>
<dbReference type="Proteomes" id="UP001464891">
    <property type="component" value="Unassembled WGS sequence"/>
</dbReference>
<dbReference type="InterPro" id="IPR047589">
    <property type="entry name" value="DUF11_rpt"/>
</dbReference>
<dbReference type="Pfam" id="PF01345">
    <property type="entry name" value="DUF11"/>
    <property type="match status" value="1"/>
</dbReference>
<dbReference type="PANTHER" id="PTHR34819:SF3">
    <property type="entry name" value="CELL SURFACE PROTEIN"/>
    <property type="match status" value="1"/>
</dbReference>
<sequence>MKGLIPLWQHRHWLLTMLLPGVALLQVLPGVTQETLQISNTGSVIFRAPNSDTPRTVPSNPTTFTAVTDVADLEVVKTGDRSAAEPGDTVTYRLLVRNTGTAAVNNLVVQDVLPLGMQFVGKSLQGTVGSGTTSTPVALPEPTTNNRTIAIAVPNGLAPQQTLNLTYSVVLTPDAIRGSGRNLASAIGNTGTREIRSNTASFLVRIRPGILSDCGTILGRVFVDKNFDGEQQPGEPGVPNAVVFMDDGNRIVTDPNGLFSVANVIAGNRTGAIDLSSLPGYTLAPNLYRIEANSQSRLVRLSPGGLARMNFAVTPAFGEQSTR</sequence>
<dbReference type="NCBIfam" id="TIGR01451">
    <property type="entry name" value="B_ant_repeat"/>
    <property type="match status" value="1"/>
</dbReference>
<evidence type="ECO:0000313" key="2">
    <source>
        <dbReference type="EMBL" id="MEP0819759.1"/>
    </source>
</evidence>
<evidence type="ECO:0000259" key="1">
    <source>
        <dbReference type="Pfam" id="PF01345"/>
    </source>
</evidence>
<dbReference type="InterPro" id="IPR051172">
    <property type="entry name" value="Chlamydia_OmcB"/>
</dbReference>
<dbReference type="SUPFAM" id="SSF117074">
    <property type="entry name" value="Hypothetical protein PA1324"/>
    <property type="match status" value="1"/>
</dbReference>
<evidence type="ECO:0000313" key="3">
    <source>
        <dbReference type="Proteomes" id="UP001464891"/>
    </source>
</evidence>
<reference evidence="2 3" key="1">
    <citation type="submission" date="2022-04" db="EMBL/GenBank/DDBJ databases">
        <title>Positive selection, recombination, and allopatry shape intraspecific diversity of widespread and dominant cyanobacteria.</title>
        <authorList>
            <person name="Wei J."/>
            <person name="Shu W."/>
            <person name="Hu C."/>
        </authorList>
    </citation>
    <scope>NUCLEOTIDE SEQUENCE [LARGE SCALE GENOMIC DNA]</scope>
    <source>
        <strain evidence="2 3">GB2-A4</strain>
    </source>
</reference>
<dbReference type="Gene3D" id="2.60.40.10">
    <property type="entry name" value="Immunoglobulins"/>
    <property type="match status" value="1"/>
</dbReference>
<comment type="caution">
    <text evidence="2">The sequence shown here is derived from an EMBL/GenBank/DDBJ whole genome shotgun (WGS) entry which is preliminary data.</text>
</comment>
<accession>A0ABV0JD95</accession>
<dbReference type="PANTHER" id="PTHR34819">
    <property type="entry name" value="LARGE CYSTEINE-RICH PERIPLASMIC PROTEIN OMCB"/>
    <property type="match status" value="1"/>
</dbReference>
<feature type="domain" description="DUF11" evidence="1">
    <location>
        <begin position="72"/>
        <end position="169"/>
    </location>
</feature>
<organism evidence="2 3">
    <name type="scientific">Trichocoleus desertorum GB2-A4</name>
    <dbReference type="NCBI Taxonomy" id="2933944"/>
    <lineage>
        <taxon>Bacteria</taxon>
        <taxon>Bacillati</taxon>
        <taxon>Cyanobacteriota</taxon>
        <taxon>Cyanophyceae</taxon>
        <taxon>Leptolyngbyales</taxon>
        <taxon>Trichocoleusaceae</taxon>
        <taxon>Trichocoleus</taxon>
    </lineage>
</organism>
<name>A0ABV0JD95_9CYAN</name>